<evidence type="ECO:0000313" key="3">
    <source>
        <dbReference type="EMBL" id="TWT48345.1"/>
    </source>
</evidence>
<evidence type="ECO:0000256" key="1">
    <source>
        <dbReference type="SAM" id="Phobius"/>
    </source>
</evidence>
<accession>A0A5C5WE67</accession>
<protein>
    <submittedName>
        <fullName evidence="3">Mce related protein</fullName>
    </submittedName>
</protein>
<dbReference type="PANTHER" id="PTHR33371">
    <property type="entry name" value="INTERMEMBRANE PHOSPHOLIPID TRANSPORT SYSTEM BINDING PROTEIN MLAD-RELATED"/>
    <property type="match status" value="1"/>
</dbReference>
<sequence>MNERTQEFRVGVVALMALVITVLLVALNTGTAFRLTGAPYPIEVRVDRAPGVGVNTPVRKDGVLIGRVASTDFLADGGVLVRMNIEPGAPIYQTDACRVQPSSLFGDAVINFSNAGGLPAGSQPQPLEAGMRITGMALPDPIEALTSLQVDVGPAIASIGEAADGVASLTNRINESLGKDAAKGQVDTLVDDARTAMDQFTQTMALLQKTAADIDALVNDPVLREGLDSAARDVPALLAEARSTVQRAEQTLSSFSGVVQSAENNLENLEGLTKPLGDRGPELAQLAISAVERLDATLTEAQAFVRALSESEGTIGRLVNDPALYDNVSTLMKNANLVLAQIYDRAKELRAPIYDARVFMDKIARNPGSIVRGALNEGPHLK</sequence>
<dbReference type="AlphaFoldDB" id="A0A5C5WE67"/>
<keyword evidence="1" id="KW-1133">Transmembrane helix</keyword>
<dbReference type="InterPro" id="IPR003399">
    <property type="entry name" value="Mce/MlaD"/>
</dbReference>
<dbReference type="EMBL" id="SJPH01000001">
    <property type="protein sequence ID" value="TWT48345.1"/>
    <property type="molecule type" value="Genomic_DNA"/>
</dbReference>
<dbReference type="RefSeq" id="WP_146570353.1">
    <property type="nucleotide sequence ID" value="NZ_SJPH01000001.1"/>
</dbReference>
<proteinExistence type="predicted"/>
<keyword evidence="1" id="KW-0472">Membrane</keyword>
<keyword evidence="4" id="KW-1185">Reference proteome</keyword>
<evidence type="ECO:0000259" key="2">
    <source>
        <dbReference type="Pfam" id="PF02470"/>
    </source>
</evidence>
<organism evidence="3 4">
    <name type="scientific">Botrimarina hoheduenensis</name>
    <dbReference type="NCBI Taxonomy" id="2528000"/>
    <lineage>
        <taxon>Bacteria</taxon>
        <taxon>Pseudomonadati</taxon>
        <taxon>Planctomycetota</taxon>
        <taxon>Planctomycetia</taxon>
        <taxon>Pirellulales</taxon>
        <taxon>Lacipirellulaceae</taxon>
        <taxon>Botrimarina</taxon>
    </lineage>
</organism>
<reference evidence="3 4" key="1">
    <citation type="submission" date="2019-02" db="EMBL/GenBank/DDBJ databases">
        <title>Deep-cultivation of Planctomycetes and their phenomic and genomic characterization uncovers novel biology.</title>
        <authorList>
            <person name="Wiegand S."/>
            <person name="Jogler M."/>
            <person name="Boedeker C."/>
            <person name="Pinto D."/>
            <person name="Vollmers J."/>
            <person name="Rivas-Marin E."/>
            <person name="Kohn T."/>
            <person name="Peeters S.H."/>
            <person name="Heuer A."/>
            <person name="Rast P."/>
            <person name="Oberbeckmann S."/>
            <person name="Bunk B."/>
            <person name="Jeske O."/>
            <person name="Meyerdierks A."/>
            <person name="Storesund J.E."/>
            <person name="Kallscheuer N."/>
            <person name="Luecker S."/>
            <person name="Lage O.M."/>
            <person name="Pohl T."/>
            <person name="Merkel B.J."/>
            <person name="Hornburger P."/>
            <person name="Mueller R.-W."/>
            <person name="Bruemmer F."/>
            <person name="Labrenz M."/>
            <person name="Spormann A.M."/>
            <person name="Op Den Camp H."/>
            <person name="Overmann J."/>
            <person name="Amann R."/>
            <person name="Jetten M.S.M."/>
            <person name="Mascher T."/>
            <person name="Medema M.H."/>
            <person name="Devos D.P."/>
            <person name="Kaster A.-K."/>
            <person name="Ovreas L."/>
            <person name="Rohde M."/>
            <person name="Galperin M.Y."/>
            <person name="Jogler C."/>
        </authorList>
    </citation>
    <scope>NUCLEOTIDE SEQUENCE [LARGE SCALE GENOMIC DNA]</scope>
    <source>
        <strain evidence="3 4">Pla111</strain>
    </source>
</reference>
<feature type="transmembrane region" description="Helical" evidence="1">
    <location>
        <begin position="12"/>
        <end position="33"/>
    </location>
</feature>
<dbReference type="InterPro" id="IPR052336">
    <property type="entry name" value="MlaD_Phospholipid_Transporter"/>
</dbReference>
<comment type="caution">
    <text evidence="3">The sequence shown here is derived from an EMBL/GenBank/DDBJ whole genome shotgun (WGS) entry which is preliminary data.</text>
</comment>
<dbReference type="PANTHER" id="PTHR33371:SF4">
    <property type="entry name" value="INTERMEMBRANE PHOSPHOLIPID TRANSPORT SYSTEM BINDING PROTEIN MLAD"/>
    <property type="match status" value="1"/>
</dbReference>
<gene>
    <name evidence="3" type="ORF">Pla111_01080</name>
</gene>
<evidence type="ECO:0000313" key="4">
    <source>
        <dbReference type="Proteomes" id="UP000318995"/>
    </source>
</evidence>
<name>A0A5C5WE67_9BACT</name>
<feature type="domain" description="Mce/MlaD" evidence="2">
    <location>
        <begin position="39"/>
        <end position="113"/>
    </location>
</feature>
<dbReference type="OrthoDB" id="260338at2"/>
<dbReference type="Proteomes" id="UP000318995">
    <property type="component" value="Unassembled WGS sequence"/>
</dbReference>
<dbReference type="Pfam" id="PF02470">
    <property type="entry name" value="MlaD"/>
    <property type="match status" value="1"/>
</dbReference>
<keyword evidence="1" id="KW-0812">Transmembrane</keyword>